<evidence type="ECO:0000313" key="2">
    <source>
        <dbReference type="Proteomes" id="UP000004995"/>
    </source>
</evidence>
<accession>K4ANS7</accession>
<dbReference type="Gramene" id="KQK87778">
    <property type="protein sequence ID" value="KQK87778"/>
    <property type="gene ID" value="SETIT_040574mg"/>
</dbReference>
<dbReference type="AlphaFoldDB" id="K4ANS7"/>
<dbReference type="Proteomes" id="UP000004995">
    <property type="component" value="Unassembled WGS sequence"/>
</dbReference>
<reference evidence="1" key="2">
    <citation type="submission" date="2018-08" db="UniProtKB">
        <authorList>
            <consortium name="EnsemblPlants"/>
        </authorList>
    </citation>
    <scope>IDENTIFICATION</scope>
    <source>
        <strain evidence="1">Yugu1</strain>
    </source>
</reference>
<name>K4ANS7_SETIT</name>
<sequence>MGHRQRVPPACLRLLRRRCRLQGPFALSSVRFAWVLRWVSVDASPDLRRVSPDLLCFGLDLRFSESNQTPTLMVLLFLVLAGHHRPGDWEVPRVRLRHLLH</sequence>
<proteinExistence type="predicted"/>
<dbReference type="InParanoid" id="K4ANS7"/>
<organism evidence="1 2">
    <name type="scientific">Setaria italica</name>
    <name type="common">Foxtail millet</name>
    <name type="synonym">Panicum italicum</name>
    <dbReference type="NCBI Taxonomy" id="4555"/>
    <lineage>
        <taxon>Eukaryota</taxon>
        <taxon>Viridiplantae</taxon>
        <taxon>Streptophyta</taxon>
        <taxon>Embryophyta</taxon>
        <taxon>Tracheophyta</taxon>
        <taxon>Spermatophyta</taxon>
        <taxon>Magnoliopsida</taxon>
        <taxon>Liliopsida</taxon>
        <taxon>Poales</taxon>
        <taxon>Poaceae</taxon>
        <taxon>PACMAD clade</taxon>
        <taxon>Panicoideae</taxon>
        <taxon>Panicodae</taxon>
        <taxon>Paniceae</taxon>
        <taxon>Cenchrinae</taxon>
        <taxon>Setaria</taxon>
    </lineage>
</organism>
<dbReference type="HOGENOM" id="CLU_2296579_0_0_1"/>
<dbReference type="EMBL" id="AGNK02005442">
    <property type="status" value="NOT_ANNOTATED_CDS"/>
    <property type="molecule type" value="Genomic_DNA"/>
</dbReference>
<reference evidence="2" key="1">
    <citation type="journal article" date="2012" name="Nat. Biotechnol.">
        <title>Reference genome sequence of the model plant Setaria.</title>
        <authorList>
            <person name="Bennetzen J.L."/>
            <person name="Schmutz J."/>
            <person name="Wang H."/>
            <person name="Percifield R."/>
            <person name="Hawkins J."/>
            <person name="Pontaroli A.C."/>
            <person name="Estep M."/>
            <person name="Feng L."/>
            <person name="Vaughn J.N."/>
            <person name="Grimwood J."/>
            <person name="Jenkins J."/>
            <person name="Barry K."/>
            <person name="Lindquist E."/>
            <person name="Hellsten U."/>
            <person name="Deshpande S."/>
            <person name="Wang X."/>
            <person name="Wu X."/>
            <person name="Mitros T."/>
            <person name="Triplett J."/>
            <person name="Yang X."/>
            <person name="Ye C.Y."/>
            <person name="Mauro-Herrera M."/>
            <person name="Wang L."/>
            <person name="Li P."/>
            <person name="Sharma M."/>
            <person name="Sharma R."/>
            <person name="Ronald P.C."/>
            <person name="Panaud O."/>
            <person name="Kellogg E.A."/>
            <person name="Brutnell T.P."/>
            <person name="Doust A.N."/>
            <person name="Tuskan G.A."/>
            <person name="Rokhsar D."/>
            <person name="Devos K.M."/>
        </authorList>
    </citation>
    <scope>NUCLEOTIDE SEQUENCE [LARGE SCALE GENOMIC DNA]</scope>
    <source>
        <strain evidence="2">cv. Yugu1</strain>
    </source>
</reference>
<evidence type="ECO:0000313" key="1">
    <source>
        <dbReference type="EnsemblPlants" id="KQK87778"/>
    </source>
</evidence>
<protein>
    <submittedName>
        <fullName evidence="1">Uncharacterized protein</fullName>
    </submittedName>
</protein>
<keyword evidence="2" id="KW-1185">Reference proteome</keyword>
<dbReference type="EnsemblPlants" id="KQK87778">
    <property type="protein sequence ID" value="KQK87778"/>
    <property type="gene ID" value="SETIT_040574mg"/>
</dbReference>